<evidence type="ECO:0000259" key="2">
    <source>
        <dbReference type="Pfam" id="PF24677"/>
    </source>
</evidence>
<keyword evidence="1" id="KW-0812">Transmembrane</keyword>
<dbReference type="Proteomes" id="UP000516028">
    <property type="component" value="Chromosome"/>
</dbReference>
<organism evidence="3 4">
    <name type="scientific">Diaphorobacter aerolatus</name>
    <dbReference type="NCBI Taxonomy" id="1288495"/>
    <lineage>
        <taxon>Bacteria</taxon>
        <taxon>Pseudomonadati</taxon>
        <taxon>Pseudomonadota</taxon>
        <taxon>Betaproteobacteria</taxon>
        <taxon>Burkholderiales</taxon>
        <taxon>Comamonadaceae</taxon>
        <taxon>Diaphorobacter</taxon>
    </lineage>
</organism>
<feature type="transmembrane region" description="Helical" evidence="1">
    <location>
        <begin position="216"/>
        <end position="241"/>
    </location>
</feature>
<dbReference type="KEGG" id="daer:H9K75_08905"/>
<protein>
    <recommendedName>
        <fullName evidence="2">DUF7657 domain-containing protein</fullName>
    </recommendedName>
</protein>
<reference evidence="3 4" key="1">
    <citation type="submission" date="2020-08" db="EMBL/GenBank/DDBJ databases">
        <title>Genome sequence of Diaphorobacter aerolatus KACC 16536T.</title>
        <authorList>
            <person name="Hyun D.-W."/>
            <person name="Bae J.-W."/>
        </authorList>
    </citation>
    <scope>NUCLEOTIDE SEQUENCE [LARGE SCALE GENOMIC DNA]</scope>
    <source>
        <strain evidence="3 4">KACC 16536</strain>
    </source>
</reference>
<feature type="transmembrane region" description="Helical" evidence="1">
    <location>
        <begin position="592"/>
        <end position="610"/>
    </location>
</feature>
<dbReference type="RefSeq" id="WP_187725493.1">
    <property type="nucleotide sequence ID" value="NZ_CP060783.1"/>
</dbReference>
<feature type="transmembrane region" description="Helical" evidence="1">
    <location>
        <begin position="459"/>
        <end position="477"/>
    </location>
</feature>
<feature type="transmembrane region" description="Helical" evidence="1">
    <location>
        <begin position="431"/>
        <end position="447"/>
    </location>
</feature>
<feature type="transmembrane region" description="Helical" evidence="1">
    <location>
        <begin position="530"/>
        <end position="550"/>
    </location>
</feature>
<feature type="transmembrane region" description="Helical" evidence="1">
    <location>
        <begin position="185"/>
        <end position="204"/>
    </location>
</feature>
<evidence type="ECO:0000313" key="3">
    <source>
        <dbReference type="EMBL" id="QNP49953.1"/>
    </source>
</evidence>
<keyword evidence="1" id="KW-0472">Membrane</keyword>
<feature type="transmembrane region" description="Helical" evidence="1">
    <location>
        <begin position="382"/>
        <end position="399"/>
    </location>
</feature>
<dbReference type="Pfam" id="PF24677">
    <property type="entry name" value="DUF7657"/>
    <property type="match status" value="1"/>
</dbReference>
<gene>
    <name evidence="3" type="ORF">H9K75_08905</name>
</gene>
<feature type="transmembrane region" description="Helical" evidence="1">
    <location>
        <begin position="406"/>
        <end position="425"/>
    </location>
</feature>
<keyword evidence="4" id="KW-1185">Reference proteome</keyword>
<dbReference type="EMBL" id="CP060783">
    <property type="protein sequence ID" value="QNP49953.1"/>
    <property type="molecule type" value="Genomic_DNA"/>
</dbReference>
<dbReference type="InterPro" id="IPR056074">
    <property type="entry name" value="DUF7657"/>
</dbReference>
<keyword evidence="1" id="KW-1133">Transmembrane helix</keyword>
<feature type="transmembrane region" description="Helical" evidence="1">
    <location>
        <begin position="630"/>
        <end position="649"/>
    </location>
</feature>
<name>A0A7H0GNT7_9BURK</name>
<evidence type="ECO:0000256" key="1">
    <source>
        <dbReference type="SAM" id="Phobius"/>
    </source>
</evidence>
<feature type="transmembrane region" description="Helical" evidence="1">
    <location>
        <begin position="332"/>
        <end position="353"/>
    </location>
</feature>
<proteinExistence type="predicted"/>
<feature type="domain" description="DUF7657" evidence="2">
    <location>
        <begin position="217"/>
        <end position="610"/>
    </location>
</feature>
<accession>A0A7H0GNT7</accession>
<sequence length="734" mass="80700">MPRSSHLSFTAQPRSAWVTVLSVFILCLVALLSAPSHARDTRSEIDVASAGLTPAAPEVRAAGKGFVDKAEVRDGVLTLQGWAAAYNPSVYVTLVEIWLGEQSIYRGRLGFLTNRPDVVESSKQALWLSSGFQLPVRLPQDLSSTMLPLRVQVTNGDGGQFDLQLSEQVRQIQIPQGPRKSSTRARLTLALAALLPLVYLGVAFSRRESARGAPGFMAAVAMSFALLVAGGWSGSSLSLLLDHAKLLEHDGAPFLGKAQEVRRDEWLIVTPLAMSQAVEPERFASVNPLHGVYGQNMNVVGMSGAPTRGLEAIAKPASWGFLVLDLKRGLAWHWWFPFFACFLALWAVLRGWFALDWRKAAVLAVLVPGSAYSVGWSGWPAYASFFPLLAALAAVRMFLAERATSAMIWGAVLGWSAAGFVLVLYPGWQIPLAYLMVLLTLAQLWQVRSRVNAGGAQLLGAVCAVLLGGVLLAAWWHDAEDAIRALGATVYPGQRSMELGGYVEPWHLSKGLANLVTLYESSQWSIPSDAAGSLYLLIPLAVATVLRAVIRRSIDALVIVLWLFVAFVLTHMFIGIPAWWARATLWGKVPAFRLDVVLVLAQAFLLGSLLRDAPLMRQWADASRARTTALQWLGAACAIGFAWFHWHWLTMMPVPMQDWLNPPYWCWCSQVRRGLPIFWCAGRCGARWRSVPCGPCRSVFRSTPCSRRRSTCSWWPNCGPRCARKPMLPHALQW</sequence>
<feature type="transmembrane region" description="Helical" evidence="1">
    <location>
        <begin position="557"/>
        <end position="580"/>
    </location>
</feature>
<dbReference type="AlphaFoldDB" id="A0A7H0GNT7"/>
<evidence type="ECO:0000313" key="4">
    <source>
        <dbReference type="Proteomes" id="UP000516028"/>
    </source>
</evidence>